<reference evidence="1 2" key="1">
    <citation type="submission" date="2017-09" db="EMBL/GenBank/DDBJ databases">
        <authorList>
            <person name="Ehlers B."/>
            <person name="Leendertz F.H."/>
        </authorList>
    </citation>
    <scope>NUCLEOTIDE SEQUENCE [LARGE SCALE GENOMIC DNA]</scope>
    <source>
        <strain evidence="1 2">USBA 140</strain>
    </source>
</reference>
<dbReference type="AlphaFoldDB" id="A0A286GWC1"/>
<gene>
    <name evidence="1" type="ORF">SAMN05421508_11034</name>
</gene>
<protein>
    <submittedName>
        <fullName evidence="1">Uncharacterized protein</fullName>
    </submittedName>
</protein>
<organism evidence="1 2">
    <name type="scientific">Caenispirillum bisanense</name>
    <dbReference type="NCBI Taxonomy" id="414052"/>
    <lineage>
        <taxon>Bacteria</taxon>
        <taxon>Pseudomonadati</taxon>
        <taxon>Pseudomonadota</taxon>
        <taxon>Alphaproteobacteria</taxon>
        <taxon>Rhodospirillales</taxon>
        <taxon>Novispirillaceae</taxon>
        <taxon>Caenispirillum</taxon>
    </lineage>
</organism>
<name>A0A286GWC1_9PROT</name>
<evidence type="ECO:0000313" key="1">
    <source>
        <dbReference type="EMBL" id="SOD99845.1"/>
    </source>
</evidence>
<proteinExistence type="predicted"/>
<dbReference type="Proteomes" id="UP000219621">
    <property type="component" value="Unassembled WGS sequence"/>
</dbReference>
<keyword evidence="2" id="KW-1185">Reference proteome</keyword>
<sequence length="50" mass="5907">MGPTGYHGQCRLRRRVEQIEAWQPALYRHERCRDLAAAWLTMLARPLQLS</sequence>
<dbReference type="EMBL" id="OCNJ01000010">
    <property type="protein sequence ID" value="SOD99845.1"/>
    <property type="molecule type" value="Genomic_DNA"/>
</dbReference>
<accession>A0A286GWC1</accession>
<evidence type="ECO:0000313" key="2">
    <source>
        <dbReference type="Proteomes" id="UP000219621"/>
    </source>
</evidence>